<dbReference type="Proteomes" id="UP000307164">
    <property type="component" value="Unassembled WGS sequence"/>
</dbReference>
<reference evidence="3 4" key="1">
    <citation type="submission" date="2018-01" db="EMBL/GenBank/DDBJ databases">
        <authorList>
            <person name="Paulsen S."/>
            <person name="Gram L.K."/>
        </authorList>
    </citation>
    <scope>NUCLEOTIDE SEQUENCE [LARGE SCALE GENOMIC DNA]</scope>
    <source>
        <strain evidence="1 4">S3790</strain>
        <strain evidence="2 3">S3895</strain>
    </source>
</reference>
<dbReference type="EMBL" id="PNBW01000029">
    <property type="protein sequence ID" value="TMO76396.1"/>
    <property type="molecule type" value="Genomic_DNA"/>
</dbReference>
<protein>
    <submittedName>
        <fullName evidence="1">Uncharacterized protein</fullName>
    </submittedName>
</protein>
<dbReference type="EMBL" id="PNBX01000136">
    <property type="protein sequence ID" value="TMO62501.1"/>
    <property type="molecule type" value="Genomic_DNA"/>
</dbReference>
<evidence type="ECO:0000313" key="4">
    <source>
        <dbReference type="Proteomes" id="UP000307217"/>
    </source>
</evidence>
<keyword evidence="3" id="KW-1185">Reference proteome</keyword>
<dbReference type="AlphaFoldDB" id="A0A5S3UY65"/>
<gene>
    <name evidence="1" type="ORF">CWC19_20270</name>
    <name evidence="2" type="ORF">CWC20_05730</name>
</gene>
<accession>A0A5S3UY65</accession>
<reference evidence="4" key="2">
    <citation type="submission" date="2019-06" db="EMBL/GenBank/DDBJ databases">
        <title>Co-occurence of chitin degradation, pigmentation and bioactivity in marine Pseudoalteromonas.</title>
        <authorList>
            <person name="Sonnenschein E.C."/>
            <person name="Bech P.K."/>
        </authorList>
    </citation>
    <scope>NUCLEOTIDE SEQUENCE [LARGE SCALE GENOMIC DNA]</scope>
    <source>
        <strain evidence="4">S3790</strain>
    </source>
</reference>
<proteinExistence type="predicted"/>
<comment type="caution">
    <text evidence="1">The sequence shown here is derived from an EMBL/GenBank/DDBJ whole genome shotgun (WGS) entry which is preliminary data.</text>
</comment>
<sequence length="132" mass="15025">MDTFELIKQIDENAISFEDFACLSEQGDLIDFVNSFSLNIAKLYMKNEIEFELADGAMNYIFGFMTDDIFMNFSSNYIPSPAIDIYDAFDAGEYQHSGDSDDTCPIEKYTKPHLIEVLETYGSLRVMSEVTS</sequence>
<reference evidence="1" key="3">
    <citation type="submission" date="2019-09" db="EMBL/GenBank/DDBJ databases">
        <title>Co-occurence of chitin degradation, pigmentation and bioactivity in marine Pseudoalteromonas.</title>
        <authorList>
            <person name="Sonnenschein E.C."/>
            <person name="Bech P.K."/>
        </authorList>
    </citation>
    <scope>NUCLEOTIDE SEQUENCE</scope>
    <source>
        <strain evidence="1">S3790</strain>
        <strain evidence="2 3">S3895</strain>
    </source>
</reference>
<evidence type="ECO:0000313" key="2">
    <source>
        <dbReference type="EMBL" id="TMO76396.1"/>
    </source>
</evidence>
<evidence type="ECO:0000313" key="3">
    <source>
        <dbReference type="Proteomes" id="UP000307164"/>
    </source>
</evidence>
<dbReference type="Proteomes" id="UP000307217">
    <property type="component" value="Unassembled WGS sequence"/>
</dbReference>
<name>A0A5S3UY65_9GAMM</name>
<evidence type="ECO:0000313" key="1">
    <source>
        <dbReference type="EMBL" id="TMO62501.1"/>
    </source>
</evidence>
<organism evidence="1 4">
    <name type="scientific">Pseudoalteromonas aurantia</name>
    <dbReference type="NCBI Taxonomy" id="43654"/>
    <lineage>
        <taxon>Bacteria</taxon>
        <taxon>Pseudomonadati</taxon>
        <taxon>Pseudomonadota</taxon>
        <taxon>Gammaproteobacteria</taxon>
        <taxon>Alteromonadales</taxon>
        <taxon>Pseudoalteromonadaceae</taxon>
        <taxon>Pseudoalteromonas</taxon>
    </lineage>
</organism>
<dbReference type="OrthoDB" id="1495661at2"/>
<dbReference type="RefSeq" id="WP_138593709.1">
    <property type="nucleotide sequence ID" value="NZ_PNBW01000029.1"/>
</dbReference>